<feature type="chain" id="PRO_5020760874" evidence="2">
    <location>
        <begin position="26"/>
        <end position="269"/>
    </location>
</feature>
<evidence type="ECO:0000313" key="5">
    <source>
        <dbReference type="Proteomes" id="UP000305095"/>
    </source>
</evidence>
<dbReference type="Gene3D" id="1.10.238.10">
    <property type="entry name" value="EF-hand"/>
    <property type="match status" value="1"/>
</dbReference>
<feature type="domain" description="EF-hand" evidence="3">
    <location>
        <begin position="65"/>
        <end position="100"/>
    </location>
</feature>
<comment type="caution">
    <text evidence="4">The sequence shown here is derived from an EMBL/GenBank/DDBJ whole genome shotgun (WGS) entry which is preliminary data.</text>
</comment>
<feature type="signal peptide" evidence="2">
    <location>
        <begin position="1"/>
        <end position="25"/>
    </location>
</feature>
<dbReference type="InterPro" id="IPR002048">
    <property type="entry name" value="EF_hand_dom"/>
</dbReference>
<evidence type="ECO:0000259" key="3">
    <source>
        <dbReference type="PROSITE" id="PS50222"/>
    </source>
</evidence>
<dbReference type="InterPro" id="IPR018247">
    <property type="entry name" value="EF_Hand_1_Ca_BS"/>
</dbReference>
<feature type="region of interest" description="Disordered" evidence="1">
    <location>
        <begin position="118"/>
        <end position="179"/>
    </location>
</feature>
<evidence type="ECO:0000256" key="2">
    <source>
        <dbReference type="SAM" id="SignalP"/>
    </source>
</evidence>
<gene>
    <name evidence="4" type="ORF">FDV58_19795</name>
</gene>
<name>A0A4U6S5K3_BRAEL</name>
<dbReference type="Pfam" id="PF13499">
    <property type="entry name" value="EF-hand_7"/>
    <property type="match status" value="1"/>
</dbReference>
<protein>
    <submittedName>
        <fullName evidence="4">EF-hand domain-containing protein</fullName>
    </submittedName>
</protein>
<dbReference type="Proteomes" id="UP000305095">
    <property type="component" value="Unassembled WGS sequence"/>
</dbReference>
<evidence type="ECO:0000313" key="4">
    <source>
        <dbReference type="EMBL" id="TKV79966.1"/>
    </source>
</evidence>
<dbReference type="PROSITE" id="PS00018">
    <property type="entry name" value="EF_HAND_1"/>
    <property type="match status" value="2"/>
</dbReference>
<feature type="compositionally biased region" description="Basic and acidic residues" evidence="1">
    <location>
        <begin position="132"/>
        <end position="152"/>
    </location>
</feature>
<feature type="region of interest" description="Disordered" evidence="1">
    <location>
        <begin position="26"/>
        <end position="50"/>
    </location>
</feature>
<sequence length="269" mass="29525">MRRQLLSICGMIAVMSGLSAPFPFAAAQPASSDQEPHPQSSGDRSPASAAEIWDDNHDGVYTCDEWKAYLGRLFDRADRNHDGRLTPAEFEAVRRAGSALADADFGYFDEDRDGKVTRGEFVDKPSSSCDSKNGDCRVTPDELKQSGSDQKRPGGRASDSEPDPEAPLANELRNWGTRRARPAPIRSEVHGPWQFDADKKAVRRVVVQRQLAAMPAHHGLSDRKAKSEPAFLVHGAGLVAPDEWLQHFGPAMLRNPRTVVRDVDDGLIS</sequence>
<dbReference type="PROSITE" id="PS50222">
    <property type="entry name" value="EF_HAND_2"/>
    <property type="match status" value="1"/>
</dbReference>
<dbReference type="GO" id="GO:0005509">
    <property type="term" value="F:calcium ion binding"/>
    <property type="evidence" value="ECO:0007669"/>
    <property type="project" value="InterPro"/>
</dbReference>
<dbReference type="EMBL" id="SZZP01000011">
    <property type="protein sequence ID" value="TKV79966.1"/>
    <property type="molecule type" value="Genomic_DNA"/>
</dbReference>
<dbReference type="AlphaFoldDB" id="A0A4U6S5K3"/>
<organism evidence="4 5">
    <name type="scientific">Bradyrhizobium elkanii</name>
    <dbReference type="NCBI Taxonomy" id="29448"/>
    <lineage>
        <taxon>Bacteria</taxon>
        <taxon>Pseudomonadati</taxon>
        <taxon>Pseudomonadota</taxon>
        <taxon>Alphaproteobacteria</taxon>
        <taxon>Hyphomicrobiales</taxon>
        <taxon>Nitrobacteraceae</taxon>
        <taxon>Bradyrhizobium</taxon>
    </lineage>
</organism>
<reference evidence="4 5" key="1">
    <citation type="submission" date="2019-05" db="EMBL/GenBank/DDBJ databases">
        <title>Draft Genome of Bradyrhizobium elkanii strain SEMIA 938, Used in Commercial Inoculants for Lupinus spp. in Brazil.</title>
        <authorList>
            <person name="Hungria M."/>
            <person name="Delamuta J.R.M."/>
            <person name="Ribeiro R.A."/>
            <person name="Nogueira M.A."/>
        </authorList>
    </citation>
    <scope>NUCLEOTIDE SEQUENCE [LARGE SCALE GENOMIC DNA]</scope>
    <source>
        <strain evidence="4 5">Semia 938</strain>
    </source>
</reference>
<proteinExistence type="predicted"/>
<dbReference type="InterPro" id="IPR011992">
    <property type="entry name" value="EF-hand-dom_pair"/>
</dbReference>
<keyword evidence="2" id="KW-0732">Signal</keyword>
<accession>A0A4U6S5K3</accession>
<evidence type="ECO:0000256" key="1">
    <source>
        <dbReference type="SAM" id="MobiDB-lite"/>
    </source>
</evidence>
<dbReference type="SUPFAM" id="SSF47473">
    <property type="entry name" value="EF-hand"/>
    <property type="match status" value="1"/>
</dbReference>